<evidence type="ECO:0000313" key="3">
    <source>
        <dbReference type="Proteomes" id="UP000237819"/>
    </source>
</evidence>
<name>A0A2S8GCU8_9BACT</name>
<dbReference type="SMART" id="SM00935">
    <property type="entry name" value="OmpH"/>
    <property type="match status" value="1"/>
</dbReference>
<dbReference type="InterPro" id="IPR005632">
    <property type="entry name" value="Chaperone_Skp"/>
</dbReference>
<gene>
    <name evidence="2" type="ORF">C5Y93_28265</name>
</gene>
<feature type="coiled-coil region" evidence="1">
    <location>
        <begin position="87"/>
        <end position="152"/>
    </location>
</feature>
<dbReference type="EMBL" id="PUHZ01000025">
    <property type="protein sequence ID" value="PQO42243.1"/>
    <property type="molecule type" value="Genomic_DNA"/>
</dbReference>
<dbReference type="Pfam" id="PF03938">
    <property type="entry name" value="OmpH"/>
    <property type="match status" value="1"/>
</dbReference>
<keyword evidence="1" id="KW-0175">Coiled coil</keyword>
<organism evidence="2 3">
    <name type="scientific">Blastopirellula marina</name>
    <dbReference type="NCBI Taxonomy" id="124"/>
    <lineage>
        <taxon>Bacteria</taxon>
        <taxon>Pseudomonadati</taxon>
        <taxon>Planctomycetota</taxon>
        <taxon>Planctomycetia</taxon>
        <taxon>Pirellulales</taxon>
        <taxon>Pirellulaceae</taxon>
        <taxon>Blastopirellula</taxon>
    </lineage>
</organism>
<protein>
    <recommendedName>
        <fullName evidence="4">OmpH family outer membrane protein</fullName>
    </recommendedName>
</protein>
<evidence type="ECO:0000256" key="1">
    <source>
        <dbReference type="SAM" id="Coils"/>
    </source>
</evidence>
<evidence type="ECO:0000313" key="2">
    <source>
        <dbReference type="EMBL" id="PQO42243.1"/>
    </source>
</evidence>
<dbReference type="SUPFAM" id="SSF111384">
    <property type="entry name" value="OmpH-like"/>
    <property type="match status" value="1"/>
</dbReference>
<evidence type="ECO:0008006" key="4">
    <source>
        <dbReference type="Google" id="ProtNLM"/>
    </source>
</evidence>
<comment type="caution">
    <text evidence="2">The sequence shown here is derived from an EMBL/GenBank/DDBJ whole genome shotgun (WGS) entry which is preliminary data.</text>
</comment>
<dbReference type="InterPro" id="IPR024930">
    <property type="entry name" value="Skp_dom_sf"/>
</dbReference>
<dbReference type="AlphaFoldDB" id="A0A2S8GCU8"/>
<reference evidence="2 3" key="1">
    <citation type="submission" date="2018-02" db="EMBL/GenBank/DDBJ databases">
        <title>Comparative genomes isolates from brazilian mangrove.</title>
        <authorList>
            <person name="Araujo J.E."/>
            <person name="Taketani R.G."/>
            <person name="Silva M.C.P."/>
            <person name="Loureco M.V."/>
            <person name="Andreote F.D."/>
        </authorList>
    </citation>
    <scope>NUCLEOTIDE SEQUENCE [LARGE SCALE GENOMIC DNA]</scope>
    <source>
        <strain evidence="2 3">Nap-Phe MGV</strain>
    </source>
</reference>
<proteinExistence type="predicted"/>
<dbReference type="GO" id="GO:0051082">
    <property type="term" value="F:unfolded protein binding"/>
    <property type="evidence" value="ECO:0007669"/>
    <property type="project" value="InterPro"/>
</dbReference>
<sequence>MSRLSRSDGDPKNRFLFRGSHPPWAVHAKVMTTVLVQQGVLKVKRFFSCFCVAVALAAFCQAAPAWAQQAGSGNIAVIDIPVIFKNHDLFKRQMDELKESVTAAEAAVNKERETMKSMVDQLQTYKAGTPEYKQMEEKLAKLQADLQVKVGMQKKEIMEKEARIYYNTYNQVKQVVAQFAQRYNITLVLNFNSNDIDPTSRQSVHEGVNRPVIYQNNINITGDILQMLNTGVQSTARGPATSEIPRGR</sequence>
<accession>A0A2S8GCU8</accession>
<dbReference type="Gene3D" id="3.30.910.20">
    <property type="entry name" value="Skp domain"/>
    <property type="match status" value="1"/>
</dbReference>
<dbReference type="Proteomes" id="UP000237819">
    <property type="component" value="Unassembled WGS sequence"/>
</dbReference>